<comment type="catalytic activity">
    <reaction evidence="1 9">
        <text>Exonucleolytic cleavage of poly(A) to 5'-AMP.</text>
        <dbReference type="EC" id="3.1.13.4"/>
    </reaction>
</comment>
<feature type="binding site" evidence="9">
    <location>
        <position position="1131"/>
    </location>
    <ligand>
        <name>a divalent metal cation</name>
        <dbReference type="ChEBI" id="CHEBI:60240"/>
        <note>catalytic</note>
    </ligand>
</feature>
<keyword evidence="8 9" id="KW-0539">Nucleus</keyword>
<dbReference type="InterPro" id="IPR048841">
    <property type="entry name" value="PAN2_N"/>
</dbReference>
<keyword evidence="5 9" id="KW-0479">Metal-binding</keyword>
<keyword evidence="7 9" id="KW-0269">Exonuclease</keyword>
<dbReference type="PANTHER" id="PTHR15728">
    <property type="entry name" value="DEADENYLATION COMPLEX CATALYTIC SUBUNIT PAN2"/>
    <property type="match status" value="1"/>
</dbReference>
<dbReference type="InterPro" id="IPR038765">
    <property type="entry name" value="Papain-like_cys_pep_sf"/>
</dbReference>
<evidence type="ECO:0000256" key="2">
    <source>
        <dbReference type="ARBA" id="ARBA00022490"/>
    </source>
</evidence>
<dbReference type="InterPro" id="IPR028889">
    <property type="entry name" value="USP"/>
</dbReference>
<evidence type="ECO:0000256" key="6">
    <source>
        <dbReference type="ARBA" id="ARBA00022801"/>
    </source>
</evidence>
<keyword evidence="3 9" id="KW-0507">mRNA processing</keyword>
<accession>A0A8J1TTI6</accession>
<dbReference type="PROSITE" id="PS50235">
    <property type="entry name" value="USP_3"/>
    <property type="match status" value="1"/>
</dbReference>
<evidence type="ECO:0000256" key="9">
    <source>
        <dbReference type="HAMAP-Rule" id="MF_03182"/>
    </source>
</evidence>
<dbReference type="OrthoDB" id="16516at2759"/>
<dbReference type="EMBL" id="CAIIXF020000007">
    <property type="protein sequence ID" value="CAH1789978.1"/>
    <property type="molecule type" value="Genomic_DNA"/>
</dbReference>
<comment type="domain">
    <text evidence="9">The linker, or PAN3 interaction domain (PID), between the WD40 repeats and the pseudo-UCH domain mediates interaction with PAN3.</text>
</comment>
<feature type="compositionally biased region" description="Polar residues" evidence="10">
    <location>
        <begin position="609"/>
        <end position="625"/>
    </location>
</feature>
<dbReference type="CDD" id="cd06143">
    <property type="entry name" value="PAN2_exo"/>
    <property type="match status" value="1"/>
</dbReference>
<comment type="caution">
    <text evidence="9">Lacks conserved residue(s) required for the propagation of feature annotation.</text>
</comment>
<dbReference type="AlphaFoldDB" id="A0A8J1TTI6"/>
<dbReference type="InterPro" id="IPR028881">
    <property type="entry name" value="PAN2_UCH_dom"/>
</dbReference>
<dbReference type="SUPFAM" id="SSF50978">
    <property type="entry name" value="WD40 repeat-like"/>
    <property type="match status" value="1"/>
</dbReference>
<dbReference type="InterPro" id="IPR036397">
    <property type="entry name" value="RNaseH_sf"/>
</dbReference>
<reference evidence="11" key="1">
    <citation type="submission" date="2022-03" db="EMBL/GenBank/DDBJ databases">
        <authorList>
            <person name="Martin C."/>
        </authorList>
    </citation>
    <scope>NUCLEOTIDE SEQUENCE</scope>
</reference>
<dbReference type="HAMAP" id="MF_03182">
    <property type="entry name" value="PAN2"/>
    <property type="match status" value="1"/>
</dbReference>
<evidence type="ECO:0000313" key="12">
    <source>
        <dbReference type="Proteomes" id="UP000749559"/>
    </source>
</evidence>
<dbReference type="GO" id="GO:0010606">
    <property type="term" value="P:positive regulation of cytoplasmic mRNA processing body assembly"/>
    <property type="evidence" value="ECO:0007669"/>
    <property type="project" value="UniProtKB-UniRule"/>
</dbReference>
<dbReference type="EC" id="3.1.13.4" evidence="9"/>
<evidence type="ECO:0000256" key="10">
    <source>
        <dbReference type="SAM" id="MobiDB-lite"/>
    </source>
</evidence>
<dbReference type="InterPro" id="IPR012337">
    <property type="entry name" value="RNaseH-like_sf"/>
</dbReference>
<dbReference type="Pfam" id="PF20770">
    <property type="entry name" value="PAN2_N"/>
    <property type="match status" value="1"/>
</dbReference>
<feature type="region of interest" description="Disordered" evidence="10">
    <location>
        <begin position="595"/>
        <end position="633"/>
    </location>
</feature>
<dbReference type="Gene3D" id="3.90.70.10">
    <property type="entry name" value="Cysteine proteinases"/>
    <property type="match status" value="1"/>
</dbReference>
<dbReference type="InterPro" id="IPR036322">
    <property type="entry name" value="WD40_repeat_dom_sf"/>
</dbReference>
<dbReference type="InterPro" id="IPR015943">
    <property type="entry name" value="WD40/YVTN_repeat-like_dom_sf"/>
</dbReference>
<dbReference type="GO" id="GO:0004535">
    <property type="term" value="F:poly(A)-specific ribonuclease activity"/>
    <property type="evidence" value="ECO:0007669"/>
    <property type="project" value="UniProtKB-UniRule"/>
</dbReference>
<comment type="similarity">
    <text evidence="9">Belongs to the peptidase C19 family. PAN2 subfamily.</text>
</comment>
<dbReference type="InterPro" id="IPR030843">
    <property type="entry name" value="PAN2"/>
</dbReference>
<dbReference type="GO" id="GO:0000932">
    <property type="term" value="C:P-body"/>
    <property type="evidence" value="ECO:0007669"/>
    <property type="project" value="UniProtKB-SubCell"/>
</dbReference>
<dbReference type="Gene3D" id="2.130.10.10">
    <property type="entry name" value="YVTN repeat-like/Quinoprotein amine dehydrogenase"/>
    <property type="match status" value="1"/>
</dbReference>
<comment type="subunit">
    <text evidence="9">Forms a heterotrimer with an asymmetric homodimer of the regulatory subunit PAN3 to form the poly(A)-nuclease (PAN) deadenylation complex.</text>
</comment>
<evidence type="ECO:0000256" key="1">
    <source>
        <dbReference type="ARBA" id="ARBA00001663"/>
    </source>
</evidence>
<comment type="activity regulation">
    <text evidence="9">Positively regulated by the regulatory subunit PAN3.</text>
</comment>
<dbReference type="GO" id="GO:0003676">
    <property type="term" value="F:nucleic acid binding"/>
    <property type="evidence" value="ECO:0007669"/>
    <property type="project" value="InterPro"/>
</dbReference>
<dbReference type="FunFam" id="2.130.10.10:FF:000421">
    <property type="entry name" value="PAN2-PAN3 deadenylation complex catalytic subunit PAN2"/>
    <property type="match status" value="1"/>
</dbReference>
<evidence type="ECO:0000313" key="11">
    <source>
        <dbReference type="EMBL" id="CAH1789978.1"/>
    </source>
</evidence>
<dbReference type="GO" id="GO:0046872">
    <property type="term" value="F:metal ion binding"/>
    <property type="evidence" value="ECO:0007669"/>
    <property type="project" value="UniProtKB-KW"/>
</dbReference>
<organism evidence="11 12">
    <name type="scientific">Owenia fusiformis</name>
    <name type="common">Polychaete worm</name>
    <dbReference type="NCBI Taxonomy" id="6347"/>
    <lineage>
        <taxon>Eukaryota</taxon>
        <taxon>Metazoa</taxon>
        <taxon>Spiralia</taxon>
        <taxon>Lophotrochozoa</taxon>
        <taxon>Annelida</taxon>
        <taxon>Polychaeta</taxon>
        <taxon>Sedentaria</taxon>
        <taxon>Canalipalpata</taxon>
        <taxon>Sabellida</taxon>
        <taxon>Oweniida</taxon>
        <taxon>Oweniidae</taxon>
        <taxon>Owenia</taxon>
    </lineage>
</organism>
<gene>
    <name evidence="9" type="primary">PAN2</name>
    <name evidence="11" type="ORF">OFUS_LOCUS15248</name>
</gene>
<dbReference type="Proteomes" id="UP000749559">
    <property type="component" value="Unassembled WGS sequence"/>
</dbReference>
<comment type="function">
    <text evidence="9">Catalytic subunit of the poly(A)-nuclease (PAN) deadenylation complex, one of two cytoplasmic mRNA deadenylases involved in general and miRNA-mediated mRNA turnover. PAN specifically shortens poly(A) tails of RNA and the activity is stimulated by poly(A)-binding protein (PABP). PAN deadenylation is followed by rapid degradation of the shortened mRNA tails by the CCR4-NOT complex. Deadenylated mRNAs are then degraded by two alternative mechanisms, namely exosome-mediated 3'-5' exonucleolytic degradation, or deadenlyation-dependent mRNA decaping and subsequent 5'-3' exonucleolytic degradation by XRN1.</text>
</comment>
<feature type="binding site" evidence="9">
    <location>
        <position position="970"/>
    </location>
    <ligand>
        <name>a divalent metal cation</name>
        <dbReference type="ChEBI" id="CHEBI:60240"/>
        <note>catalytic</note>
    </ligand>
</feature>
<sequence>MTMEFSNQYVDPNVPAMYNSQAHDGGEYQLVQQLMADRSNHFGVSTLHFDTHEELLWSGSGEGHITSYHGQHMQKYTSFHIHATDAIRQMASLEGRVLALTKDQLRCSVKEGRTVFDFRGENVDDMQCMLVRSPTSLLLGGHHTRLINLDLTTGKAIKQVEVSEPGCAIMRQLKNVVYVGDSSGRVTLRDDRAWDTLNVIEAHSASLSDFDVHGNMLVTCGFGSRMGNMAVDRFLMTYDLRMMRALGPVQMMYDPIFVRFIPAYSSRLVVVSPMGQYQMMEAGSQPTGEIFQIDTMGQMCTAFEVASTYQSMCFADAGGFLHLYSSTPEATYNSYSTPTEFPQPPNHIDPIPITDEHASLASVPMFYPSTGKLFSDWPEHLGQRVYRIAKPIDSQLLQFVKMIPGSNSGYAPNIPGTRIRNLMPYKSDNKTDSSKNRSTVPDSPMGRGDDPFVVVPKRYRQVEIKYSKLGVEDFDFRHYNKTNFAGLETHIPNAYCNSMLQALYFVEPLRCYLLSHTCDKEFCLSCELGMLFHMLDLQKGQTCQASNFLRAFRTIPEASALGLVLGDAEEIQGKVNFPRLIQSWNRFILQQVHAETQDKEEEAGDDGELNNTRGSTSSDTLNINIGDTPKNESEDSIISKLFGMEVKNTFRCRCGVETLRETMSTIVSLTYYDSSGEGNLKPTTFSQVLQNSMSSEQTTQAWCNKCQKYQPHVQSKCLKAMPDIMAINCHLDNDSDLQFWQYQEQVVKESIVPEEKVEAFPSKPCRFGNGCTRKGCHFFHERDKDKSSADMDMNLLSTEDPARPSWLPFGVMVKTTEEGDIQMQDIMDEEEIPIVAEEGTVYYRLHGSVAHIKEAKSGGHLVSHVNVREPYHQRKERVTCTQWYLFNDFSITPIEKYGAVHFDLDWKVPCVIYFVKVNLSEKYDLTVQNPMDSKVLFVEENLVTPRRKRVTFTPLADDEVPKDGDLVGLDAEFVTLNQEEAELRSDGTRSTIKPSQMSVARISCIRGHGALEGEAFIDDYISTQEQVVDYLTQFSGIQPGDLDATLSSKHLTTLKSTYCKLRYLIDAGVKFVGHGLKKDFRVINIVVPKGQVVDTVDLFRLPRQRMISLKFLAWYFLKTNIQSVTHDSIEDAKTALKLYKRYMEIEAQGPDSIKETLKSMYEKGRALQWKIPEGEDSPTTAVETPPSST</sequence>
<proteinExistence type="inferred from homology"/>
<dbReference type="Pfam" id="PF00929">
    <property type="entry name" value="RNase_T"/>
    <property type="match status" value="1"/>
</dbReference>
<name>A0A8J1TTI6_OWEFU</name>
<dbReference type="Pfam" id="PF13423">
    <property type="entry name" value="UCH_1"/>
    <property type="match status" value="1"/>
</dbReference>
<comment type="domain">
    <text evidence="9">Contains a pseudo-UCH domain. This ubiquitin C-terminal hydrolase (UCH)-like or ubiquitin specific protease (USP)-like domain is predicted to be catalytically inactive because it lacks the active site catalytic triad characteristic of thiol proteases, with residues at the equivalent structural positions that are incompatible with catalysis, and it cannot bind ubiquitin. It functions as a structural scaffold for intra- and intermolecular interactions in the complex.</text>
</comment>
<feature type="region of interest" description="Disordered" evidence="10">
    <location>
        <begin position="421"/>
        <end position="449"/>
    </location>
</feature>
<dbReference type="FunFam" id="3.30.420.10:FF:000011">
    <property type="entry name" value="PAN2-PAN3 deadenylation complex catalytic subunit PAN2"/>
    <property type="match status" value="1"/>
</dbReference>
<evidence type="ECO:0000256" key="4">
    <source>
        <dbReference type="ARBA" id="ARBA00022722"/>
    </source>
</evidence>
<dbReference type="SMART" id="SM00479">
    <property type="entry name" value="EXOIII"/>
    <property type="match status" value="1"/>
</dbReference>
<dbReference type="InterPro" id="IPR050785">
    <property type="entry name" value="PAN2-PAN3_catalytic_subunit"/>
</dbReference>
<feature type="binding site" evidence="9">
    <location>
        <position position="1079"/>
    </location>
    <ligand>
        <name>a divalent metal cation</name>
        <dbReference type="ChEBI" id="CHEBI:60240"/>
        <note>catalytic</note>
    </ligand>
</feature>
<keyword evidence="6 9" id="KW-0378">Hydrolase</keyword>
<comment type="subcellular location">
    <subcellularLocation>
        <location evidence="9">Cytoplasm</location>
        <location evidence="9">P-body</location>
    </subcellularLocation>
    <subcellularLocation>
        <location evidence="9">Nucleus</location>
    </subcellularLocation>
    <text evidence="9">Shuttles between nucleus and cytoplasm.</text>
</comment>
<dbReference type="GO" id="GO:0006397">
    <property type="term" value="P:mRNA processing"/>
    <property type="evidence" value="ECO:0007669"/>
    <property type="project" value="UniProtKB-KW"/>
</dbReference>
<evidence type="ECO:0000256" key="7">
    <source>
        <dbReference type="ARBA" id="ARBA00022839"/>
    </source>
</evidence>
<keyword evidence="12" id="KW-1185">Reference proteome</keyword>
<comment type="cofactor">
    <cofactor evidence="9">
        <name>a divalent metal cation</name>
        <dbReference type="ChEBI" id="CHEBI:60240"/>
    </cofactor>
    <text evidence="9">Binds 2 metal cations per subunit in the catalytic exonuclease domain.</text>
</comment>
<dbReference type="PANTHER" id="PTHR15728:SF0">
    <property type="entry name" value="PAN2-PAN3 DEADENYLATION COMPLEX CATALYTIC SUBUNIT PAN2"/>
    <property type="match status" value="1"/>
</dbReference>
<dbReference type="GO" id="GO:0000289">
    <property type="term" value="P:nuclear-transcribed mRNA poly(A) tail shortening"/>
    <property type="evidence" value="ECO:0007669"/>
    <property type="project" value="UniProtKB-UniRule"/>
</dbReference>
<dbReference type="SUPFAM" id="SSF53098">
    <property type="entry name" value="Ribonuclease H-like"/>
    <property type="match status" value="1"/>
</dbReference>
<feature type="compositionally biased region" description="Acidic residues" evidence="10">
    <location>
        <begin position="598"/>
        <end position="608"/>
    </location>
</feature>
<dbReference type="Gene3D" id="3.30.420.10">
    <property type="entry name" value="Ribonuclease H-like superfamily/Ribonuclease H"/>
    <property type="match status" value="1"/>
</dbReference>
<dbReference type="GO" id="GO:0005634">
    <property type="term" value="C:nucleus"/>
    <property type="evidence" value="ECO:0007669"/>
    <property type="project" value="UniProtKB-SubCell"/>
</dbReference>
<protein>
    <recommendedName>
        <fullName evidence="9">PAN2-PAN3 deadenylation complex catalytic subunit PAN2</fullName>
        <ecNumber evidence="9">3.1.13.4</ecNumber>
    </recommendedName>
    <alternativeName>
        <fullName evidence="9">PAB1P-dependent poly(A)-specific ribonuclease</fullName>
    </alternativeName>
    <alternativeName>
        <fullName evidence="9">Poly(A)-nuclease deadenylation complex subunit 2</fullName>
        <shortName evidence="9">PAN deadenylation complex subunit 2</shortName>
    </alternativeName>
</protein>
<comment type="caution">
    <text evidence="11">The sequence shown here is derived from an EMBL/GenBank/DDBJ whole genome shotgun (WGS) entry which is preliminary data.</text>
</comment>
<evidence type="ECO:0000256" key="5">
    <source>
        <dbReference type="ARBA" id="ARBA00022723"/>
    </source>
</evidence>
<feature type="binding site" evidence="9">
    <location>
        <position position="972"/>
    </location>
    <ligand>
        <name>a divalent metal cation</name>
        <dbReference type="ChEBI" id="CHEBI:60240"/>
        <note>catalytic</note>
    </ligand>
</feature>
<keyword evidence="2 9" id="KW-0963">Cytoplasm</keyword>
<dbReference type="InterPro" id="IPR013520">
    <property type="entry name" value="Ribonucl_H"/>
</dbReference>
<dbReference type="GO" id="GO:0031251">
    <property type="term" value="C:PAN complex"/>
    <property type="evidence" value="ECO:0007669"/>
    <property type="project" value="UniProtKB-UniRule"/>
</dbReference>
<dbReference type="SUPFAM" id="SSF54001">
    <property type="entry name" value="Cysteine proteinases"/>
    <property type="match status" value="1"/>
</dbReference>
<evidence type="ECO:0000256" key="3">
    <source>
        <dbReference type="ARBA" id="ARBA00022664"/>
    </source>
</evidence>
<evidence type="ECO:0000256" key="8">
    <source>
        <dbReference type="ARBA" id="ARBA00023242"/>
    </source>
</evidence>
<keyword evidence="4 9" id="KW-0540">Nuclease</keyword>